<accession>A0A2H0LXW8</accession>
<dbReference type="EMBL" id="PCWA01000055">
    <property type="protein sequence ID" value="PIQ89270.1"/>
    <property type="molecule type" value="Genomic_DNA"/>
</dbReference>
<dbReference type="AlphaFoldDB" id="A0A2H0LXW8"/>
<sequence length="95" mass="11303">MIRFHYIYIKTKAPSRLWTPLSTVLTLYHHITYLSSLKKIPSTEKFYSSRKGFFVLVTCSKPIDNAYVIHRFPVFAPRKYARHQIKPANWRLGFI</sequence>
<reference evidence="1 2" key="1">
    <citation type="submission" date="2017-09" db="EMBL/GenBank/DDBJ databases">
        <title>Depth-based differentiation of microbial function through sediment-hosted aquifers and enrichment of novel symbionts in the deep terrestrial subsurface.</title>
        <authorList>
            <person name="Probst A.J."/>
            <person name="Ladd B."/>
            <person name="Jarett J.K."/>
            <person name="Geller-Mcgrath D.E."/>
            <person name="Sieber C.M."/>
            <person name="Emerson J.B."/>
            <person name="Anantharaman K."/>
            <person name="Thomas B.C."/>
            <person name="Malmstrom R."/>
            <person name="Stieglmeier M."/>
            <person name="Klingl A."/>
            <person name="Woyke T."/>
            <person name="Ryan C.M."/>
            <person name="Banfield J.F."/>
        </authorList>
    </citation>
    <scope>NUCLEOTIDE SEQUENCE [LARGE SCALE GENOMIC DNA]</scope>
    <source>
        <strain evidence="1">CG11_big_fil_rev_8_21_14_0_20_42_13</strain>
    </source>
</reference>
<evidence type="ECO:0000313" key="1">
    <source>
        <dbReference type="EMBL" id="PIQ89270.1"/>
    </source>
</evidence>
<dbReference type="Proteomes" id="UP000229641">
    <property type="component" value="Unassembled WGS sequence"/>
</dbReference>
<organism evidence="1 2">
    <name type="scientific">Candidatus Ghiorseimicrobium undicola</name>
    <dbReference type="NCBI Taxonomy" id="1974746"/>
    <lineage>
        <taxon>Bacteria</taxon>
        <taxon>Pseudomonadati</taxon>
        <taxon>Candidatus Omnitrophota</taxon>
        <taxon>Candidatus Ghiorseimicrobium</taxon>
    </lineage>
</organism>
<comment type="caution">
    <text evidence="1">The sequence shown here is derived from an EMBL/GenBank/DDBJ whole genome shotgun (WGS) entry which is preliminary data.</text>
</comment>
<proteinExistence type="predicted"/>
<evidence type="ECO:0000313" key="2">
    <source>
        <dbReference type="Proteomes" id="UP000229641"/>
    </source>
</evidence>
<name>A0A2H0LXW8_9BACT</name>
<gene>
    <name evidence="1" type="ORF">COV72_03900</name>
</gene>
<protein>
    <submittedName>
        <fullName evidence="1">Uncharacterized protein</fullName>
    </submittedName>
</protein>